<comment type="caution">
    <text evidence="1">The sequence shown here is derived from an EMBL/GenBank/DDBJ whole genome shotgun (WGS) entry which is preliminary data.</text>
</comment>
<organism evidence="1 2">
    <name type="scientific">Mycobacterium ulcerans str. Harvey</name>
    <dbReference type="NCBI Taxonomy" id="1299332"/>
    <lineage>
        <taxon>Bacteria</taxon>
        <taxon>Bacillati</taxon>
        <taxon>Actinomycetota</taxon>
        <taxon>Actinomycetes</taxon>
        <taxon>Mycobacteriales</taxon>
        <taxon>Mycobacteriaceae</taxon>
        <taxon>Mycobacterium</taxon>
        <taxon>Mycobacterium ulcerans group</taxon>
    </lineage>
</organism>
<reference evidence="1 2" key="1">
    <citation type="submission" date="2014-01" db="EMBL/GenBank/DDBJ databases">
        <authorList>
            <person name="Dobos K."/>
            <person name="Lenaerts A."/>
            <person name="Ordway D."/>
            <person name="DeGroote M.A."/>
            <person name="Parker T."/>
            <person name="Sizemore C."/>
            <person name="Tallon L.J."/>
            <person name="Sadzewicz L.K."/>
            <person name="Sengamalay N."/>
            <person name="Fraser C.M."/>
            <person name="Hine E."/>
            <person name="Shefchek K.A."/>
            <person name="Das S.P."/>
            <person name="Tettelin H."/>
        </authorList>
    </citation>
    <scope>NUCLEOTIDE SEQUENCE [LARGE SCALE GENOMIC DNA]</scope>
    <source>
        <strain evidence="1 2">Harvey</strain>
    </source>
</reference>
<name>A0ABP3AN27_MYCUL</name>
<evidence type="ECO:0000313" key="1">
    <source>
        <dbReference type="EMBL" id="EUA91795.1"/>
    </source>
</evidence>
<sequence length="42" mass="4442">MRQDRGWGAKSLAKNGICGNWGLRNAKAVVAGSIAKRARTDG</sequence>
<gene>
    <name evidence="1" type="ORF">I551_1708</name>
</gene>
<proteinExistence type="predicted"/>
<keyword evidence="2" id="KW-1185">Reference proteome</keyword>
<accession>A0ABP3AN27</accession>
<dbReference type="EMBL" id="JAOL01000085">
    <property type="protein sequence ID" value="EUA91795.1"/>
    <property type="molecule type" value="Genomic_DNA"/>
</dbReference>
<evidence type="ECO:0000313" key="2">
    <source>
        <dbReference type="Proteomes" id="UP000020681"/>
    </source>
</evidence>
<protein>
    <submittedName>
        <fullName evidence="1">Uncharacterized protein</fullName>
    </submittedName>
</protein>
<dbReference type="Proteomes" id="UP000020681">
    <property type="component" value="Unassembled WGS sequence"/>
</dbReference>